<protein>
    <submittedName>
        <fullName evidence="1">Str. FM013</fullName>
    </submittedName>
</protein>
<organism evidence="1 2">
    <name type="scientific">Penicillium camemberti (strain FM 013)</name>
    <dbReference type="NCBI Taxonomy" id="1429867"/>
    <lineage>
        <taxon>Eukaryota</taxon>
        <taxon>Fungi</taxon>
        <taxon>Dikarya</taxon>
        <taxon>Ascomycota</taxon>
        <taxon>Pezizomycotina</taxon>
        <taxon>Eurotiomycetes</taxon>
        <taxon>Eurotiomycetidae</taxon>
        <taxon>Eurotiales</taxon>
        <taxon>Aspergillaceae</taxon>
        <taxon>Penicillium</taxon>
    </lineage>
</organism>
<dbReference type="Proteomes" id="UP000053732">
    <property type="component" value="Unassembled WGS sequence"/>
</dbReference>
<proteinExistence type="predicted"/>
<accession>A0A0G4P7T8</accession>
<evidence type="ECO:0000313" key="1">
    <source>
        <dbReference type="EMBL" id="CRL22324.1"/>
    </source>
</evidence>
<reference evidence="1 2" key="1">
    <citation type="journal article" date="2014" name="Nat. Commun.">
        <title>Multiple recent horizontal transfers of a large genomic region in cheese making fungi.</title>
        <authorList>
            <person name="Cheeseman K."/>
            <person name="Ropars J."/>
            <person name="Renault P."/>
            <person name="Dupont J."/>
            <person name="Gouzy J."/>
            <person name="Branca A."/>
            <person name="Abraham A.L."/>
            <person name="Ceppi M."/>
            <person name="Conseiller E."/>
            <person name="Debuchy R."/>
            <person name="Malagnac F."/>
            <person name="Goarin A."/>
            <person name="Silar P."/>
            <person name="Lacoste S."/>
            <person name="Sallet E."/>
            <person name="Bensimon A."/>
            <person name="Giraud T."/>
            <person name="Brygoo Y."/>
        </authorList>
    </citation>
    <scope>NUCLEOTIDE SEQUENCE [LARGE SCALE GENOMIC DNA]</scope>
    <source>
        <strain evidence="2">FM 013</strain>
    </source>
</reference>
<name>A0A0G4P7T8_PENC3</name>
<gene>
    <name evidence="1" type="ORF">PCAMFM013_S007g000305</name>
</gene>
<dbReference type="EMBL" id="HG793140">
    <property type="protein sequence ID" value="CRL22324.1"/>
    <property type="molecule type" value="Genomic_DNA"/>
</dbReference>
<dbReference type="AlphaFoldDB" id="A0A0G4P7T8"/>
<keyword evidence="2" id="KW-1185">Reference proteome</keyword>
<evidence type="ECO:0000313" key="2">
    <source>
        <dbReference type="Proteomes" id="UP000053732"/>
    </source>
</evidence>
<sequence length="64" mass="7334">MLSTHEFEIHGRVAFYGRANLARASLEDSLELMNIQARYPRGNSMSPIETLMCWTSSLRAFSRL</sequence>